<evidence type="ECO:0000259" key="2">
    <source>
        <dbReference type="Pfam" id="PF13843"/>
    </source>
</evidence>
<feature type="domain" description="PiggyBac transposable element-derived protein" evidence="2">
    <location>
        <begin position="98"/>
        <end position="212"/>
    </location>
</feature>
<proteinExistence type="predicted"/>
<name>A0AAW1MDV1_POPJA</name>
<sequence length="223" mass="25814">MDGQSKRVRFGDPDFDATLLKWYEEARDSDDSDIDNVVEDHNIESEHDTNSEMSASEDPEDVDTNEVAGMDKKTRKHNIVMKIPTLKSKARDLGDAVDPLPIWNLLFNNNMSLQIMQNTNNKLNTFRERYSVESRHHVRDIDITELKAFLGLLVYTAIFNSSHENIDRLFATDGSGREILRTLMSKKRFAVLLATIRFDNPQDREERKKDDPISFVFNTFIEN</sequence>
<accession>A0AAW1MDV1</accession>
<dbReference type="InterPro" id="IPR029526">
    <property type="entry name" value="PGBD"/>
</dbReference>
<evidence type="ECO:0000313" key="3">
    <source>
        <dbReference type="EMBL" id="KAK9744971.1"/>
    </source>
</evidence>
<feature type="compositionally biased region" description="Acidic residues" evidence="1">
    <location>
        <begin position="27"/>
        <end position="37"/>
    </location>
</feature>
<dbReference type="Proteomes" id="UP001458880">
    <property type="component" value="Unassembled WGS sequence"/>
</dbReference>
<organism evidence="3 4">
    <name type="scientific">Popillia japonica</name>
    <name type="common">Japanese beetle</name>
    <dbReference type="NCBI Taxonomy" id="7064"/>
    <lineage>
        <taxon>Eukaryota</taxon>
        <taxon>Metazoa</taxon>
        <taxon>Ecdysozoa</taxon>
        <taxon>Arthropoda</taxon>
        <taxon>Hexapoda</taxon>
        <taxon>Insecta</taxon>
        <taxon>Pterygota</taxon>
        <taxon>Neoptera</taxon>
        <taxon>Endopterygota</taxon>
        <taxon>Coleoptera</taxon>
        <taxon>Polyphaga</taxon>
        <taxon>Scarabaeiformia</taxon>
        <taxon>Scarabaeidae</taxon>
        <taxon>Rutelinae</taxon>
        <taxon>Popillia</taxon>
    </lineage>
</organism>
<dbReference type="AlphaFoldDB" id="A0AAW1MDV1"/>
<dbReference type="PANTHER" id="PTHR46599:SF3">
    <property type="entry name" value="PIGGYBAC TRANSPOSABLE ELEMENT-DERIVED PROTEIN 4"/>
    <property type="match status" value="1"/>
</dbReference>
<reference evidence="3 4" key="1">
    <citation type="journal article" date="2024" name="BMC Genomics">
        <title>De novo assembly and annotation of Popillia japonica's genome with initial clues to its potential as an invasive pest.</title>
        <authorList>
            <person name="Cucini C."/>
            <person name="Boschi S."/>
            <person name="Funari R."/>
            <person name="Cardaioli E."/>
            <person name="Iannotti N."/>
            <person name="Marturano G."/>
            <person name="Paoli F."/>
            <person name="Bruttini M."/>
            <person name="Carapelli A."/>
            <person name="Frati F."/>
            <person name="Nardi F."/>
        </authorList>
    </citation>
    <scope>NUCLEOTIDE SEQUENCE [LARGE SCALE GENOMIC DNA]</scope>
    <source>
        <strain evidence="3">DMR45628</strain>
    </source>
</reference>
<protein>
    <submittedName>
        <fullName evidence="3">Transposase IS4</fullName>
    </submittedName>
</protein>
<evidence type="ECO:0000313" key="4">
    <source>
        <dbReference type="Proteomes" id="UP001458880"/>
    </source>
</evidence>
<feature type="compositionally biased region" description="Acidic residues" evidence="1">
    <location>
        <begin position="55"/>
        <end position="64"/>
    </location>
</feature>
<gene>
    <name evidence="3" type="ORF">QE152_g7305</name>
</gene>
<comment type="caution">
    <text evidence="3">The sequence shown here is derived from an EMBL/GenBank/DDBJ whole genome shotgun (WGS) entry which is preliminary data.</text>
</comment>
<dbReference type="Pfam" id="PF13843">
    <property type="entry name" value="DDE_Tnp_1_7"/>
    <property type="match status" value="1"/>
</dbReference>
<dbReference type="EMBL" id="JASPKY010000053">
    <property type="protein sequence ID" value="KAK9744971.1"/>
    <property type="molecule type" value="Genomic_DNA"/>
</dbReference>
<feature type="compositionally biased region" description="Basic and acidic residues" evidence="1">
    <location>
        <begin position="38"/>
        <end position="50"/>
    </location>
</feature>
<evidence type="ECO:0000256" key="1">
    <source>
        <dbReference type="SAM" id="MobiDB-lite"/>
    </source>
</evidence>
<keyword evidence="4" id="KW-1185">Reference proteome</keyword>
<dbReference type="PANTHER" id="PTHR46599">
    <property type="entry name" value="PIGGYBAC TRANSPOSABLE ELEMENT-DERIVED PROTEIN 4"/>
    <property type="match status" value="1"/>
</dbReference>
<feature type="region of interest" description="Disordered" evidence="1">
    <location>
        <begin position="27"/>
        <end position="64"/>
    </location>
</feature>